<comment type="caution">
    <text evidence="2">The sequence shown here is derived from an EMBL/GenBank/DDBJ whole genome shotgun (WGS) entry which is preliminary data.</text>
</comment>
<keyword evidence="1" id="KW-0732">Signal</keyword>
<name>A0A3M7P3W5_BRAPC</name>
<organism evidence="2 3">
    <name type="scientific">Brachionus plicatilis</name>
    <name type="common">Marine rotifer</name>
    <name type="synonym">Brachionus muelleri</name>
    <dbReference type="NCBI Taxonomy" id="10195"/>
    <lineage>
        <taxon>Eukaryota</taxon>
        <taxon>Metazoa</taxon>
        <taxon>Spiralia</taxon>
        <taxon>Gnathifera</taxon>
        <taxon>Rotifera</taxon>
        <taxon>Eurotatoria</taxon>
        <taxon>Monogononta</taxon>
        <taxon>Pseudotrocha</taxon>
        <taxon>Ploima</taxon>
        <taxon>Brachionidae</taxon>
        <taxon>Brachionus</taxon>
    </lineage>
</organism>
<protein>
    <submittedName>
        <fullName evidence="2">Uncharacterized protein</fullName>
    </submittedName>
</protein>
<feature type="non-terminal residue" evidence="2">
    <location>
        <position position="1"/>
    </location>
</feature>
<accession>A0A3M7P3W5</accession>
<dbReference type="EMBL" id="REGN01013568">
    <property type="protein sequence ID" value="RMZ93766.1"/>
    <property type="molecule type" value="Genomic_DNA"/>
</dbReference>
<evidence type="ECO:0000313" key="3">
    <source>
        <dbReference type="Proteomes" id="UP000276133"/>
    </source>
</evidence>
<feature type="chain" id="PRO_5018300781" evidence="1">
    <location>
        <begin position="26"/>
        <end position="73"/>
    </location>
</feature>
<gene>
    <name evidence="2" type="ORF">BpHYR1_024745</name>
</gene>
<feature type="non-terminal residue" evidence="2">
    <location>
        <position position="73"/>
    </location>
</feature>
<dbReference type="AlphaFoldDB" id="A0A3M7P3W5"/>
<sequence length="73" mass="8536">LAFNKQLVKLLALELLYCLLTRLKALPPFRRILNISASYFSASRPSLKKIFLEKKTSNAVRWQKNSDQERRSL</sequence>
<dbReference type="Proteomes" id="UP000276133">
    <property type="component" value="Unassembled WGS sequence"/>
</dbReference>
<reference evidence="2 3" key="1">
    <citation type="journal article" date="2018" name="Sci. Rep.">
        <title>Genomic signatures of local adaptation to the degree of environmental predictability in rotifers.</title>
        <authorList>
            <person name="Franch-Gras L."/>
            <person name="Hahn C."/>
            <person name="Garcia-Roger E.M."/>
            <person name="Carmona M.J."/>
            <person name="Serra M."/>
            <person name="Gomez A."/>
        </authorList>
    </citation>
    <scope>NUCLEOTIDE SEQUENCE [LARGE SCALE GENOMIC DNA]</scope>
    <source>
        <strain evidence="2">HYR1</strain>
    </source>
</reference>
<keyword evidence="3" id="KW-1185">Reference proteome</keyword>
<proteinExistence type="predicted"/>
<feature type="signal peptide" evidence="1">
    <location>
        <begin position="1"/>
        <end position="25"/>
    </location>
</feature>
<evidence type="ECO:0000313" key="2">
    <source>
        <dbReference type="EMBL" id="RMZ93766.1"/>
    </source>
</evidence>
<evidence type="ECO:0000256" key="1">
    <source>
        <dbReference type="SAM" id="SignalP"/>
    </source>
</evidence>